<keyword evidence="1" id="KW-1133">Transmembrane helix</keyword>
<evidence type="ECO:0000313" key="3">
    <source>
        <dbReference type="Proteomes" id="UP000034175"/>
    </source>
</evidence>
<keyword evidence="1" id="KW-0812">Transmembrane</keyword>
<sequence length="76" mass="8858">MAKISNMLEILNFTLSCVSMYNFTTIFSFVQKSEFSLFFRILRVKKQFQLTQLKAAKAFFYIIFFLMNAGISKSSS</sequence>
<protein>
    <submittedName>
        <fullName evidence="2">Uncharacterized protein</fullName>
    </submittedName>
</protein>
<evidence type="ECO:0000313" key="2">
    <source>
        <dbReference type="EMBL" id="KKU25382.1"/>
    </source>
</evidence>
<dbReference type="Proteomes" id="UP000034175">
    <property type="component" value="Unassembled WGS sequence"/>
</dbReference>
<dbReference type="AlphaFoldDB" id="A0A0G1NYE4"/>
<organism evidence="2 3">
    <name type="scientific">Candidatus Magasanikbacteria bacterium GW2011_GWA2_46_17</name>
    <dbReference type="NCBI Taxonomy" id="1619042"/>
    <lineage>
        <taxon>Bacteria</taxon>
        <taxon>Candidatus Magasanikiibacteriota</taxon>
    </lineage>
</organism>
<feature type="transmembrane region" description="Helical" evidence="1">
    <location>
        <begin position="12"/>
        <end position="30"/>
    </location>
</feature>
<gene>
    <name evidence="2" type="ORF">UX39_C0031G0002</name>
</gene>
<keyword evidence="1" id="KW-0472">Membrane</keyword>
<reference evidence="2 3" key="1">
    <citation type="journal article" date="2015" name="Nature">
        <title>rRNA introns, odd ribosomes, and small enigmatic genomes across a large radiation of phyla.</title>
        <authorList>
            <person name="Brown C.T."/>
            <person name="Hug L.A."/>
            <person name="Thomas B.C."/>
            <person name="Sharon I."/>
            <person name="Castelle C.J."/>
            <person name="Singh A."/>
            <person name="Wilkins M.J."/>
            <person name="Williams K.H."/>
            <person name="Banfield J.F."/>
        </authorList>
    </citation>
    <scope>NUCLEOTIDE SEQUENCE [LARGE SCALE GENOMIC DNA]</scope>
</reference>
<comment type="caution">
    <text evidence="2">The sequence shown here is derived from an EMBL/GenBank/DDBJ whole genome shotgun (WGS) entry which is preliminary data.</text>
</comment>
<evidence type="ECO:0000256" key="1">
    <source>
        <dbReference type="SAM" id="Phobius"/>
    </source>
</evidence>
<proteinExistence type="predicted"/>
<accession>A0A0G1NYE4</accession>
<dbReference type="EMBL" id="LCMA01000031">
    <property type="protein sequence ID" value="KKU25382.1"/>
    <property type="molecule type" value="Genomic_DNA"/>
</dbReference>
<feature type="transmembrane region" description="Helical" evidence="1">
    <location>
        <begin position="51"/>
        <end position="71"/>
    </location>
</feature>
<name>A0A0G1NYE4_9BACT</name>